<dbReference type="Proteomes" id="UP000220828">
    <property type="component" value="Unassembled WGS sequence"/>
</dbReference>
<evidence type="ECO:0000313" key="3">
    <source>
        <dbReference type="EMBL" id="PDS24780.1"/>
    </source>
</evidence>
<accession>A0A2H3KYJ1</accession>
<reference evidence="3 4" key="1">
    <citation type="submission" date="2017-09" db="EMBL/GenBank/DDBJ databases">
        <title>Whole genomes of Flavobacteriaceae.</title>
        <authorList>
            <person name="Stine C."/>
            <person name="Li C."/>
            <person name="Tadesse D."/>
        </authorList>
    </citation>
    <scope>NUCLEOTIDE SEQUENCE [LARGE SCALE GENOMIC DNA]</scope>
    <source>
        <strain evidence="3 4">ATCC 35036</strain>
    </source>
</reference>
<protein>
    <submittedName>
        <fullName evidence="3">Uncharacterized protein</fullName>
    </submittedName>
</protein>
<organism evidence="3 4">
    <name type="scientific">Flavobacterium branchiophilum</name>
    <dbReference type="NCBI Taxonomy" id="55197"/>
    <lineage>
        <taxon>Bacteria</taxon>
        <taxon>Pseudomonadati</taxon>
        <taxon>Bacteroidota</taxon>
        <taxon>Flavobacteriia</taxon>
        <taxon>Flavobacteriales</taxon>
        <taxon>Flavobacteriaceae</taxon>
        <taxon>Flavobacterium</taxon>
    </lineage>
</organism>
<keyword evidence="2" id="KW-0732">Signal</keyword>
<sequence length="399" mass="45692">MKKNLLILLFLYMNSLFSQNDGFWDKERATNKTITASAFKKIVVASEDFPEGTTQFLFRITLLNDNQELASSLTSLLKSIPDPTGISQGSAGAVFLLSKISGNDTCKFALFASEIAANNFVKNANSNKACYAQNTPTNKEAKLISLQNDTCLSDEVTKIFFVFENKNWILNQKIVLEIVPWVDYKLSRGYNMTHKKSLLATINQLETAQKLAHSGLFTACILENIQKNYKYSEFQNLLEIEKNKVLYDFEKKCISEIGLQDELDTTNRQHIAQLADEQNFEAAIEAIHQTFIKFQKANAQDYSNLGYYYLMTKQFSKGKQALENAEKLAPSDIAIKLRLAHALVLNNEFRMAKNIHKTYRNQNISSKVSWIEQARKDLELFKKYKIEHEDFDNILELFE</sequence>
<dbReference type="InterPro" id="IPR011990">
    <property type="entry name" value="TPR-like_helical_dom_sf"/>
</dbReference>
<dbReference type="OrthoDB" id="1451408at2"/>
<dbReference type="RefSeq" id="WP_014083508.1">
    <property type="nucleotide sequence ID" value="NZ_CBCSFI010000003.1"/>
</dbReference>
<feature type="signal peptide" evidence="2">
    <location>
        <begin position="1"/>
        <end position="20"/>
    </location>
</feature>
<gene>
    <name evidence="3" type="ORF">B0A77_06945</name>
</gene>
<dbReference type="OMA" id="YWDKERA"/>
<dbReference type="SUPFAM" id="SSF48452">
    <property type="entry name" value="TPR-like"/>
    <property type="match status" value="1"/>
</dbReference>
<evidence type="ECO:0000313" key="4">
    <source>
        <dbReference type="Proteomes" id="UP000220828"/>
    </source>
</evidence>
<comment type="caution">
    <text evidence="3">The sequence shown here is derived from an EMBL/GenBank/DDBJ whole genome shotgun (WGS) entry which is preliminary data.</text>
</comment>
<dbReference type="InterPro" id="IPR019734">
    <property type="entry name" value="TPR_rpt"/>
</dbReference>
<evidence type="ECO:0000256" key="1">
    <source>
        <dbReference type="PROSITE-ProRule" id="PRU00339"/>
    </source>
</evidence>
<dbReference type="AlphaFoldDB" id="A0A2H3KYJ1"/>
<proteinExistence type="predicted"/>
<dbReference type="EMBL" id="PCMW01000036">
    <property type="protein sequence ID" value="PDS24780.1"/>
    <property type="molecule type" value="Genomic_DNA"/>
</dbReference>
<name>A0A2H3KYJ1_9FLAO</name>
<dbReference type="PROSITE" id="PS50005">
    <property type="entry name" value="TPR"/>
    <property type="match status" value="1"/>
</dbReference>
<evidence type="ECO:0000256" key="2">
    <source>
        <dbReference type="SAM" id="SignalP"/>
    </source>
</evidence>
<feature type="chain" id="PRO_5013675634" evidence="2">
    <location>
        <begin position="21"/>
        <end position="399"/>
    </location>
</feature>
<feature type="repeat" description="TPR" evidence="1">
    <location>
        <begin position="299"/>
        <end position="332"/>
    </location>
</feature>
<dbReference type="Gene3D" id="1.25.40.10">
    <property type="entry name" value="Tetratricopeptide repeat domain"/>
    <property type="match status" value="1"/>
</dbReference>
<keyword evidence="1" id="KW-0802">TPR repeat</keyword>